<dbReference type="InterPro" id="IPR004875">
    <property type="entry name" value="DDE_SF_endonuclease_dom"/>
</dbReference>
<accession>A0AAV2Q501</accession>
<feature type="domain" description="DDE-1" evidence="1">
    <location>
        <begin position="2"/>
        <end position="84"/>
    </location>
</feature>
<evidence type="ECO:0000313" key="3">
    <source>
        <dbReference type="Proteomes" id="UP001497623"/>
    </source>
</evidence>
<dbReference type="Pfam" id="PF03184">
    <property type="entry name" value="DDE_1"/>
    <property type="match status" value="1"/>
</dbReference>
<evidence type="ECO:0000313" key="2">
    <source>
        <dbReference type="EMBL" id="CAL4068342.1"/>
    </source>
</evidence>
<name>A0AAV2Q501_MEGNR</name>
<gene>
    <name evidence="2" type="ORF">MNOR_LOCUS7144</name>
</gene>
<dbReference type="GO" id="GO:0003676">
    <property type="term" value="F:nucleic acid binding"/>
    <property type="evidence" value="ECO:0007669"/>
    <property type="project" value="InterPro"/>
</dbReference>
<feature type="non-terminal residue" evidence="2">
    <location>
        <position position="164"/>
    </location>
</feature>
<evidence type="ECO:0000259" key="1">
    <source>
        <dbReference type="Pfam" id="PF03184"/>
    </source>
</evidence>
<organism evidence="2 3">
    <name type="scientific">Meganyctiphanes norvegica</name>
    <name type="common">Northern krill</name>
    <name type="synonym">Thysanopoda norvegica</name>
    <dbReference type="NCBI Taxonomy" id="48144"/>
    <lineage>
        <taxon>Eukaryota</taxon>
        <taxon>Metazoa</taxon>
        <taxon>Ecdysozoa</taxon>
        <taxon>Arthropoda</taxon>
        <taxon>Crustacea</taxon>
        <taxon>Multicrustacea</taxon>
        <taxon>Malacostraca</taxon>
        <taxon>Eumalacostraca</taxon>
        <taxon>Eucarida</taxon>
        <taxon>Euphausiacea</taxon>
        <taxon>Euphausiidae</taxon>
        <taxon>Meganyctiphanes</taxon>
    </lineage>
</organism>
<feature type="non-terminal residue" evidence="2">
    <location>
        <position position="1"/>
    </location>
</feature>
<sequence length="164" mass="18929">LIDVQFLPPNTTSLIQPCDQQVIFSLKSRVRNVYFTKLLTYVRTHPEADNPYQDFLKSYTLKAAVYDLAKCWDELPLSIIEQSYNNILKRKLLQDGLARDFEGFRDEQPRARAGFEDIVVGEQPTVDFDSQIQTNGRVLDNEVQELVSLFNGLAQERDCEEQLP</sequence>
<dbReference type="AlphaFoldDB" id="A0AAV2Q501"/>
<dbReference type="EMBL" id="CAXKWB010003085">
    <property type="protein sequence ID" value="CAL4068342.1"/>
    <property type="molecule type" value="Genomic_DNA"/>
</dbReference>
<reference evidence="2 3" key="1">
    <citation type="submission" date="2024-05" db="EMBL/GenBank/DDBJ databases">
        <authorList>
            <person name="Wallberg A."/>
        </authorList>
    </citation>
    <scope>NUCLEOTIDE SEQUENCE [LARGE SCALE GENOMIC DNA]</scope>
</reference>
<comment type="caution">
    <text evidence="2">The sequence shown here is derived from an EMBL/GenBank/DDBJ whole genome shotgun (WGS) entry which is preliminary data.</text>
</comment>
<dbReference type="Proteomes" id="UP001497623">
    <property type="component" value="Unassembled WGS sequence"/>
</dbReference>
<proteinExistence type="predicted"/>
<protein>
    <recommendedName>
        <fullName evidence="1">DDE-1 domain-containing protein</fullName>
    </recommendedName>
</protein>
<keyword evidence="3" id="KW-1185">Reference proteome</keyword>